<keyword evidence="8" id="KW-0464">Manganese</keyword>
<reference evidence="11" key="1">
    <citation type="submission" date="2023-02" db="EMBL/GenBank/DDBJ databases">
        <title>Genome of toxic invasive species Heracleum sosnowskyi carries increased number of genes despite the absence of recent whole-genome duplications.</title>
        <authorList>
            <person name="Schelkunov M."/>
            <person name="Shtratnikova V."/>
            <person name="Makarenko M."/>
            <person name="Klepikova A."/>
            <person name="Omelchenko D."/>
            <person name="Novikova G."/>
            <person name="Obukhova E."/>
            <person name="Bogdanov V."/>
            <person name="Penin A."/>
            <person name="Logacheva M."/>
        </authorList>
    </citation>
    <scope>NUCLEOTIDE SEQUENCE</scope>
    <source>
        <strain evidence="11">Hsosn_3</strain>
        <tissue evidence="11">Leaf</tissue>
    </source>
</reference>
<comment type="cofactor">
    <cofactor evidence="1">
        <name>Mn(2+)</name>
        <dbReference type="ChEBI" id="CHEBI:29035"/>
    </cofactor>
</comment>
<evidence type="ECO:0000313" key="12">
    <source>
        <dbReference type="Proteomes" id="UP001237642"/>
    </source>
</evidence>
<dbReference type="CDD" id="cd00143">
    <property type="entry name" value="PP2Cc"/>
    <property type="match status" value="1"/>
</dbReference>
<dbReference type="EMBL" id="JAUIZM010000011">
    <property type="protein sequence ID" value="KAK1354924.1"/>
    <property type="molecule type" value="Genomic_DNA"/>
</dbReference>
<keyword evidence="4" id="KW-0479">Metal-binding</keyword>
<sequence length="609" mass="66883">MDDVSHEIAMPLSESICYNFNNHKTGICARAISTQEMKEKDTVLNVTKVEMHNVNVLTSSHLINQENNYSHSVVSVTDRMCTEQYVDSRTNCETDELITCDNRKSVGSPHISDKPDFLDADSNSDIVVDLVVAVNNADVELGGPKKRLSTMNLDGVKEKKMNTSLEDLVVNISNVDMEIGGLNQKKATLLLDGMQVEKNVSTGDAVVAVTNVNMETDGSKQKLSTTPLASIQKHTMKSPGKNNLFNFVPSWGFTSLQGGRSEMEDAVVAILNFVEIPTPVLTVVSDEFVQTLSHSTAHFFGVYDGHGGFQVANYCRDRIHLALAEEFNLAKEHVKCENVANNWQEQLENAFLRCFRKVDMEVAGVHAGNGSTANAEEPIPEPIASDAVGSTAVVTVICSTHIMVANCGDSRAVLCRGKESLALSLDHKPGRTDERKRIEAAGGMVIYWGEFRVSGVLAMSRSIGDRYLAPYVISDPEMMFVPRTKEDECLILATDGLWDVVTNKEACDLARKRILLWHKRNGSPLTSSGEGSNSAAQDAASYLSKLALQRGSKDNISVIVIDLKAQRKFKKKTEKANTYTFIHTLPHQNFHFDSALSIFSSSGNWKLAA</sequence>
<dbReference type="InterPro" id="IPR015655">
    <property type="entry name" value="PP2C"/>
</dbReference>
<dbReference type="AlphaFoldDB" id="A0AAD8GUV2"/>
<dbReference type="Pfam" id="PF00481">
    <property type="entry name" value="PP2C"/>
    <property type="match status" value="1"/>
</dbReference>
<proteinExistence type="inferred from homology"/>
<gene>
    <name evidence="11" type="ORF">POM88_048180</name>
</gene>
<evidence type="ECO:0000256" key="3">
    <source>
        <dbReference type="ARBA" id="ARBA00013081"/>
    </source>
</evidence>
<evidence type="ECO:0000256" key="4">
    <source>
        <dbReference type="ARBA" id="ARBA00022723"/>
    </source>
</evidence>
<dbReference type="SUPFAM" id="SSF81606">
    <property type="entry name" value="PP2C-like"/>
    <property type="match status" value="1"/>
</dbReference>
<keyword evidence="6" id="KW-0460">Magnesium</keyword>
<dbReference type="InterPro" id="IPR036457">
    <property type="entry name" value="PPM-type-like_dom_sf"/>
</dbReference>
<reference evidence="11" key="2">
    <citation type="submission" date="2023-05" db="EMBL/GenBank/DDBJ databases">
        <authorList>
            <person name="Schelkunov M.I."/>
        </authorList>
    </citation>
    <scope>NUCLEOTIDE SEQUENCE</scope>
    <source>
        <strain evidence="11">Hsosn_3</strain>
        <tissue evidence="11">Leaf</tissue>
    </source>
</reference>
<feature type="domain" description="PPM-type phosphatase" evidence="10">
    <location>
        <begin position="250"/>
        <end position="563"/>
    </location>
</feature>
<evidence type="ECO:0000313" key="11">
    <source>
        <dbReference type="EMBL" id="KAK1354924.1"/>
    </source>
</evidence>
<dbReference type="GO" id="GO:0004722">
    <property type="term" value="F:protein serine/threonine phosphatase activity"/>
    <property type="evidence" value="ECO:0007669"/>
    <property type="project" value="UniProtKB-EC"/>
</dbReference>
<dbReference type="InterPro" id="IPR001932">
    <property type="entry name" value="PPM-type_phosphatase-like_dom"/>
</dbReference>
<organism evidence="11 12">
    <name type="scientific">Heracleum sosnowskyi</name>
    <dbReference type="NCBI Taxonomy" id="360622"/>
    <lineage>
        <taxon>Eukaryota</taxon>
        <taxon>Viridiplantae</taxon>
        <taxon>Streptophyta</taxon>
        <taxon>Embryophyta</taxon>
        <taxon>Tracheophyta</taxon>
        <taxon>Spermatophyta</taxon>
        <taxon>Magnoliopsida</taxon>
        <taxon>eudicotyledons</taxon>
        <taxon>Gunneridae</taxon>
        <taxon>Pentapetalae</taxon>
        <taxon>asterids</taxon>
        <taxon>campanulids</taxon>
        <taxon>Apiales</taxon>
        <taxon>Apiaceae</taxon>
        <taxon>Apioideae</taxon>
        <taxon>apioid superclade</taxon>
        <taxon>Tordylieae</taxon>
        <taxon>Tordyliinae</taxon>
        <taxon>Heracleum</taxon>
    </lineage>
</organism>
<comment type="caution">
    <text evidence="11">The sequence shown here is derived from an EMBL/GenBank/DDBJ whole genome shotgun (WGS) entry which is preliminary data.</text>
</comment>
<dbReference type="FunFam" id="3.60.40.10:FF:000041">
    <property type="entry name" value="Protein phosphatase 2C 51"/>
    <property type="match status" value="1"/>
</dbReference>
<dbReference type="PROSITE" id="PS51746">
    <property type="entry name" value="PPM_2"/>
    <property type="match status" value="1"/>
</dbReference>
<evidence type="ECO:0000256" key="7">
    <source>
        <dbReference type="ARBA" id="ARBA00022912"/>
    </source>
</evidence>
<evidence type="ECO:0000259" key="10">
    <source>
        <dbReference type="PROSITE" id="PS51746"/>
    </source>
</evidence>
<accession>A0AAD8GUV2</accession>
<keyword evidence="5 9" id="KW-0378">Hydrolase</keyword>
<evidence type="ECO:0000256" key="6">
    <source>
        <dbReference type="ARBA" id="ARBA00022842"/>
    </source>
</evidence>
<dbReference type="InterPro" id="IPR000222">
    <property type="entry name" value="PP2C_BS"/>
</dbReference>
<protein>
    <recommendedName>
        <fullName evidence="3">protein-serine/threonine phosphatase</fullName>
        <ecNumber evidence="3">3.1.3.16</ecNumber>
    </recommendedName>
</protein>
<keyword evidence="7 9" id="KW-0904">Protein phosphatase</keyword>
<comment type="similarity">
    <text evidence="9">Belongs to the PP2C family.</text>
</comment>
<comment type="cofactor">
    <cofactor evidence="2">
        <name>Mg(2+)</name>
        <dbReference type="ChEBI" id="CHEBI:18420"/>
    </cofactor>
</comment>
<dbReference type="EC" id="3.1.3.16" evidence="3"/>
<name>A0AAD8GUV2_9APIA</name>
<evidence type="ECO:0000256" key="2">
    <source>
        <dbReference type="ARBA" id="ARBA00001946"/>
    </source>
</evidence>
<dbReference type="PANTHER" id="PTHR47992">
    <property type="entry name" value="PROTEIN PHOSPHATASE"/>
    <property type="match status" value="1"/>
</dbReference>
<evidence type="ECO:0000256" key="9">
    <source>
        <dbReference type="RuleBase" id="RU003465"/>
    </source>
</evidence>
<evidence type="ECO:0000256" key="1">
    <source>
        <dbReference type="ARBA" id="ARBA00001936"/>
    </source>
</evidence>
<evidence type="ECO:0000256" key="8">
    <source>
        <dbReference type="ARBA" id="ARBA00023211"/>
    </source>
</evidence>
<dbReference type="Proteomes" id="UP001237642">
    <property type="component" value="Unassembled WGS sequence"/>
</dbReference>
<keyword evidence="12" id="KW-1185">Reference proteome</keyword>
<evidence type="ECO:0000256" key="5">
    <source>
        <dbReference type="ARBA" id="ARBA00022801"/>
    </source>
</evidence>
<dbReference type="SMART" id="SM00332">
    <property type="entry name" value="PP2Cc"/>
    <property type="match status" value="1"/>
</dbReference>
<dbReference type="GO" id="GO:0046872">
    <property type="term" value="F:metal ion binding"/>
    <property type="evidence" value="ECO:0007669"/>
    <property type="project" value="UniProtKB-KW"/>
</dbReference>
<dbReference type="Gene3D" id="3.60.40.10">
    <property type="entry name" value="PPM-type phosphatase domain"/>
    <property type="match status" value="1"/>
</dbReference>
<dbReference type="PROSITE" id="PS01032">
    <property type="entry name" value="PPM_1"/>
    <property type="match status" value="1"/>
</dbReference>